<dbReference type="Proteomes" id="UP000053260">
    <property type="component" value="Unassembled WGS sequence"/>
</dbReference>
<gene>
    <name evidence="2" type="ORF">AQJ91_20035</name>
</gene>
<dbReference type="EMBL" id="LMXB01000053">
    <property type="protein sequence ID" value="KUO19266.1"/>
    <property type="molecule type" value="Genomic_DNA"/>
</dbReference>
<comment type="caution">
    <text evidence="2">The sequence shown here is derived from an EMBL/GenBank/DDBJ whole genome shotgun (WGS) entry which is preliminary data.</text>
</comment>
<name>A0A117S0U7_9ACTN</name>
<keyword evidence="1" id="KW-0472">Membrane</keyword>
<reference evidence="2 3" key="1">
    <citation type="submission" date="2015-10" db="EMBL/GenBank/DDBJ databases">
        <title>Draft genome sequence of Streptomyces sp. RV15, isolated from a marine sponge.</title>
        <authorList>
            <person name="Ruckert C."/>
            <person name="Abdelmohsen U.R."/>
            <person name="Winkler A."/>
            <person name="Hentschel U."/>
            <person name="Kalinowski J."/>
            <person name="Kampfer P."/>
            <person name="Glaeser S."/>
        </authorList>
    </citation>
    <scope>NUCLEOTIDE SEQUENCE [LARGE SCALE GENOMIC DNA]</scope>
    <source>
        <strain evidence="2 3">RV15</strain>
    </source>
</reference>
<dbReference type="AlphaFoldDB" id="A0A117S0U7"/>
<dbReference type="STRING" id="909626.AQJ91_20035"/>
<feature type="transmembrane region" description="Helical" evidence="1">
    <location>
        <begin position="38"/>
        <end position="59"/>
    </location>
</feature>
<feature type="transmembrane region" description="Helical" evidence="1">
    <location>
        <begin position="71"/>
        <end position="90"/>
    </location>
</feature>
<keyword evidence="3" id="KW-1185">Reference proteome</keyword>
<organism evidence="2 3">
    <name type="scientific">Streptomyces dysideae</name>
    <dbReference type="NCBI Taxonomy" id="909626"/>
    <lineage>
        <taxon>Bacteria</taxon>
        <taxon>Bacillati</taxon>
        <taxon>Actinomycetota</taxon>
        <taxon>Actinomycetes</taxon>
        <taxon>Kitasatosporales</taxon>
        <taxon>Streptomycetaceae</taxon>
        <taxon>Streptomyces</taxon>
    </lineage>
</organism>
<evidence type="ECO:0000313" key="2">
    <source>
        <dbReference type="EMBL" id="KUO19266.1"/>
    </source>
</evidence>
<keyword evidence="1" id="KW-0812">Transmembrane</keyword>
<accession>A0A117S0U7</accession>
<protein>
    <submittedName>
        <fullName evidence="2">Uncharacterized protein</fullName>
    </submittedName>
</protein>
<keyword evidence="1" id="KW-1133">Transmembrane helix</keyword>
<sequence>MIHMASLSGRGCIRGFGVGVLLAGSFVDLASVTSTDVGILPVTIVVLLVGLSAVTWPAARRPAWLTPQLRTGLPALLSVLLSVGMLLSGASDVIRLAEA</sequence>
<feature type="transmembrane region" description="Helical" evidence="1">
    <location>
        <begin position="12"/>
        <end position="32"/>
    </location>
</feature>
<evidence type="ECO:0000256" key="1">
    <source>
        <dbReference type="SAM" id="Phobius"/>
    </source>
</evidence>
<evidence type="ECO:0000313" key="3">
    <source>
        <dbReference type="Proteomes" id="UP000053260"/>
    </source>
</evidence>
<proteinExistence type="predicted"/>